<feature type="compositionally biased region" description="Basic residues" evidence="1">
    <location>
        <begin position="145"/>
        <end position="155"/>
    </location>
</feature>
<dbReference type="Proteomes" id="UP000676310">
    <property type="component" value="Unassembled WGS sequence"/>
</dbReference>
<comment type="caution">
    <text evidence="2">The sequence shown here is derived from an EMBL/GenBank/DDBJ whole genome shotgun (WGS) entry which is preliminary data.</text>
</comment>
<feature type="region of interest" description="Disordered" evidence="1">
    <location>
        <begin position="364"/>
        <end position="418"/>
    </location>
</feature>
<proteinExistence type="predicted"/>
<feature type="compositionally biased region" description="Basic and acidic residues" evidence="1">
    <location>
        <begin position="116"/>
        <end position="133"/>
    </location>
</feature>
<protein>
    <submittedName>
        <fullName evidence="2">Uncharacterized protein</fullName>
    </submittedName>
</protein>
<reference evidence="2" key="1">
    <citation type="submission" date="2021-05" db="EMBL/GenBank/DDBJ databases">
        <authorList>
            <person name="Stam R."/>
        </authorList>
    </citation>
    <scope>NUCLEOTIDE SEQUENCE</scope>
    <source>
        <strain evidence="2">CS162</strain>
    </source>
</reference>
<feature type="compositionally biased region" description="Polar residues" evidence="1">
    <location>
        <begin position="159"/>
        <end position="175"/>
    </location>
</feature>
<name>A0A8J2IB44_9PLEO</name>
<dbReference type="OrthoDB" id="3946385at2759"/>
<gene>
    <name evidence="2" type="ORF">ALTATR162_LOCUS10359</name>
</gene>
<evidence type="ECO:0000313" key="3">
    <source>
        <dbReference type="Proteomes" id="UP000676310"/>
    </source>
</evidence>
<dbReference type="AlphaFoldDB" id="A0A8J2IB44"/>
<dbReference type="GeneID" id="67010511"/>
<accession>A0A8J2IB44</accession>
<feature type="compositionally biased region" description="Polar residues" evidence="1">
    <location>
        <begin position="9"/>
        <end position="34"/>
    </location>
</feature>
<dbReference type="RefSeq" id="XP_043173930.1">
    <property type="nucleotide sequence ID" value="XM_043317995.1"/>
</dbReference>
<feature type="region of interest" description="Disordered" evidence="1">
    <location>
        <begin position="1"/>
        <end position="240"/>
    </location>
</feature>
<feature type="compositionally biased region" description="Polar residues" evidence="1">
    <location>
        <begin position="292"/>
        <end position="302"/>
    </location>
</feature>
<organism evidence="2 3">
    <name type="scientific">Alternaria atra</name>
    <dbReference type="NCBI Taxonomy" id="119953"/>
    <lineage>
        <taxon>Eukaryota</taxon>
        <taxon>Fungi</taxon>
        <taxon>Dikarya</taxon>
        <taxon>Ascomycota</taxon>
        <taxon>Pezizomycotina</taxon>
        <taxon>Dothideomycetes</taxon>
        <taxon>Pleosporomycetidae</taxon>
        <taxon>Pleosporales</taxon>
        <taxon>Pleosporineae</taxon>
        <taxon>Pleosporaceae</taxon>
        <taxon>Alternaria</taxon>
        <taxon>Alternaria sect. Ulocladioides</taxon>
    </lineage>
</organism>
<evidence type="ECO:0000256" key="1">
    <source>
        <dbReference type="SAM" id="MobiDB-lite"/>
    </source>
</evidence>
<sequence length="418" mass="43732">MAAKPSSPGPNATPATPVKQTRSRKATTPSQTEQGRAGSAGGVVLPKEPSAKVPASSTKKAAVAPSTDDVTAAAAKTPKKKPRKLNKEPTSTSTDTAKSTATNKIQADVPSPSELESLKSRVRGLEAKVEELYKAGAIPDSRPGRSPRRRGKGRKSSSAAQVPTLNTTANDSNARVQEVDDDDEEEEADEELVRLEGELEVARQDLEHFHPRTRGATSGGTEYVEEIDRGASGTSAGTDRQVTLSGSYRIPIPANVNLEDVKTIKSGVSAAQNVARSFLEQRRAAAALRADNNASSPQHQSNAKTTKVSASKSSSAATSKPKRSMSSNMEVAVDNSDGKQSWSEWIGGYSMAITRAVSKIEHEAAVEAQRSGGSGSTSANRPAAGGRRTSAPTSKKVAGKRPAAKTTLSGEQVHGLMS</sequence>
<evidence type="ECO:0000313" key="2">
    <source>
        <dbReference type="EMBL" id="CAG5182836.1"/>
    </source>
</evidence>
<feature type="compositionally biased region" description="Low complexity" evidence="1">
    <location>
        <begin position="303"/>
        <end position="319"/>
    </location>
</feature>
<feature type="compositionally biased region" description="Acidic residues" evidence="1">
    <location>
        <begin position="179"/>
        <end position="190"/>
    </location>
</feature>
<keyword evidence="3" id="KW-1185">Reference proteome</keyword>
<feature type="compositionally biased region" description="Basic and acidic residues" evidence="1">
    <location>
        <begin position="191"/>
        <end position="210"/>
    </location>
</feature>
<dbReference type="EMBL" id="CAJRGZ010000027">
    <property type="protein sequence ID" value="CAG5182836.1"/>
    <property type="molecule type" value="Genomic_DNA"/>
</dbReference>
<feature type="region of interest" description="Disordered" evidence="1">
    <location>
        <begin position="284"/>
        <end position="341"/>
    </location>
</feature>
<feature type="compositionally biased region" description="Low complexity" evidence="1">
    <location>
        <begin position="90"/>
        <end position="102"/>
    </location>
</feature>